<dbReference type="Gene3D" id="3.40.1160.10">
    <property type="entry name" value="Acetylglutamate kinase-like"/>
    <property type="match status" value="1"/>
</dbReference>
<reference evidence="3" key="1">
    <citation type="submission" date="2018-05" db="EMBL/GenBank/DDBJ databases">
        <authorList>
            <person name="Lanie J.A."/>
            <person name="Ng W.-L."/>
            <person name="Kazmierczak K.M."/>
            <person name="Andrzejewski T.M."/>
            <person name="Davidsen T.M."/>
            <person name="Wayne K.J."/>
            <person name="Tettelin H."/>
            <person name="Glass J.I."/>
            <person name="Rusch D."/>
            <person name="Podicherti R."/>
            <person name="Tsui H.-C.T."/>
            <person name="Winkler M.E."/>
        </authorList>
    </citation>
    <scope>NUCLEOTIDE SEQUENCE</scope>
</reference>
<dbReference type="InterPro" id="IPR036393">
    <property type="entry name" value="AceGlu_kinase-like_sf"/>
</dbReference>
<comment type="similarity">
    <text evidence="1">Belongs to the aspartokinase family.</text>
</comment>
<dbReference type="AlphaFoldDB" id="A0A382IFJ9"/>
<organism evidence="3">
    <name type="scientific">marine metagenome</name>
    <dbReference type="NCBI Taxonomy" id="408172"/>
    <lineage>
        <taxon>unclassified sequences</taxon>
        <taxon>metagenomes</taxon>
        <taxon>ecological metagenomes</taxon>
    </lineage>
</organism>
<feature type="non-terminal residue" evidence="3">
    <location>
        <position position="183"/>
    </location>
</feature>
<evidence type="ECO:0000256" key="1">
    <source>
        <dbReference type="ARBA" id="ARBA00010122"/>
    </source>
</evidence>
<dbReference type="GO" id="GO:0009089">
    <property type="term" value="P:lysine biosynthetic process via diaminopimelate"/>
    <property type="evidence" value="ECO:0007669"/>
    <property type="project" value="TreeGrafter"/>
</dbReference>
<dbReference type="EMBL" id="UINC01066562">
    <property type="protein sequence ID" value="SVB97401.1"/>
    <property type="molecule type" value="Genomic_DNA"/>
</dbReference>
<dbReference type="GO" id="GO:0004072">
    <property type="term" value="F:aspartate kinase activity"/>
    <property type="evidence" value="ECO:0007669"/>
    <property type="project" value="InterPro"/>
</dbReference>
<dbReference type="SUPFAM" id="SSF53633">
    <property type="entry name" value="Carbamate kinase-like"/>
    <property type="match status" value="1"/>
</dbReference>
<dbReference type="GO" id="GO:0005829">
    <property type="term" value="C:cytosol"/>
    <property type="evidence" value="ECO:0007669"/>
    <property type="project" value="TreeGrafter"/>
</dbReference>
<dbReference type="PROSITE" id="PS00324">
    <property type="entry name" value="ASPARTOKINASE"/>
    <property type="match status" value="1"/>
</dbReference>
<dbReference type="PANTHER" id="PTHR21499:SF59">
    <property type="entry name" value="ASPARTOKINASE"/>
    <property type="match status" value="1"/>
</dbReference>
<dbReference type="Pfam" id="PF00696">
    <property type="entry name" value="AA_kinase"/>
    <property type="match status" value="1"/>
</dbReference>
<accession>A0A382IFJ9</accession>
<proteinExistence type="inferred from homology"/>
<dbReference type="InterPro" id="IPR018042">
    <property type="entry name" value="Aspartate_kinase_CS"/>
</dbReference>
<protein>
    <recommendedName>
        <fullName evidence="2">Aspartate/glutamate/uridylate kinase domain-containing protein</fullName>
    </recommendedName>
</protein>
<sequence>MKLILKFGGTSLASPKDINNVAKTVASFSKDNEIVVVCSAVDGVTDDLLLISKMIEQRKKDDVTEALNKIIKKHRNLADQTIKNSAIKKQLIEKLDADISELQELIRGLTLLKEVSARSLDYLISFGERLSDDLVSYTLQDLKKKSTALNGQEVGIVTDSNFGESRPLMDTTRIRISKTLGSL</sequence>
<dbReference type="PANTHER" id="PTHR21499">
    <property type="entry name" value="ASPARTATE KINASE"/>
    <property type="match status" value="1"/>
</dbReference>
<dbReference type="GO" id="GO:0009090">
    <property type="term" value="P:homoserine biosynthetic process"/>
    <property type="evidence" value="ECO:0007669"/>
    <property type="project" value="TreeGrafter"/>
</dbReference>
<name>A0A382IFJ9_9ZZZZ</name>
<gene>
    <name evidence="3" type="ORF">METZ01_LOCUS250255</name>
</gene>
<evidence type="ECO:0000259" key="2">
    <source>
        <dbReference type="Pfam" id="PF00696"/>
    </source>
</evidence>
<feature type="domain" description="Aspartate/glutamate/uridylate kinase" evidence="2">
    <location>
        <begin position="1"/>
        <end position="158"/>
    </location>
</feature>
<dbReference type="InterPro" id="IPR001048">
    <property type="entry name" value="Asp/Glu/Uridylate_kinase"/>
</dbReference>
<evidence type="ECO:0000313" key="3">
    <source>
        <dbReference type="EMBL" id="SVB97401.1"/>
    </source>
</evidence>